<dbReference type="Proteomes" id="UP001165427">
    <property type="component" value="Unassembled WGS sequence"/>
</dbReference>
<dbReference type="EMBL" id="JALJRB010000019">
    <property type="protein sequence ID" value="MCJ8501931.1"/>
    <property type="molecule type" value="Genomic_DNA"/>
</dbReference>
<dbReference type="AlphaFoldDB" id="A0AA41ULU9"/>
<keyword evidence="1" id="KW-0472">Membrane</keyword>
<reference evidence="3" key="1">
    <citation type="submission" date="2022-04" db="EMBL/GenBank/DDBJ databases">
        <title>Desulfatitalea alkaliphila sp. nov., a novel anaerobic sulfate-reducing bacterium isolated from terrestrial mud volcano, Taman Peninsula, Russia.</title>
        <authorList>
            <person name="Khomyakova M.A."/>
            <person name="Merkel A.Y."/>
            <person name="Slobodkin A.I."/>
        </authorList>
    </citation>
    <scope>NUCLEOTIDE SEQUENCE</scope>
    <source>
        <strain evidence="3">M08but</strain>
    </source>
</reference>
<dbReference type="Pfam" id="PF14341">
    <property type="entry name" value="PilX_N"/>
    <property type="match status" value="1"/>
</dbReference>
<name>A0AA41ULU9_9BACT</name>
<dbReference type="InterPro" id="IPR025746">
    <property type="entry name" value="PilX_N_dom"/>
</dbReference>
<gene>
    <name evidence="3" type="ORF">MRX98_15205</name>
</gene>
<sequence length="184" mass="19997">MSLDDRLSVVAPGTDPGEAGVVLVVTLLVLLAITILGVAALQTTTAELHIARNEREVGQSFYTAEAAVMEGVGRLRHMAAEASTRIDLVEQVADWHHGRRDVAVSGFRDPGVWRFDTADKDVPMNCVPSRVDPESFVAAVEWRVAPGGSLVMTDGSRLYENRVYGLSTKFGALHLVEVGYCLRY</sequence>
<comment type="caution">
    <text evidence="3">The sequence shown here is derived from an EMBL/GenBank/DDBJ whole genome shotgun (WGS) entry which is preliminary data.</text>
</comment>
<keyword evidence="1" id="KW-0812">Transmembrane</keyword>
<feature type="transmembrane region" description="Helical" evidence="1">
    <location>
        <begin position="20"/>
        <end position="41"/>
    </location>
</feature>
<organism evidence="3 4">
    <name type="scientific">Desulfatitalea alkaliphila</name>
    <dbReference type="NCBI Taxonomy" id="2929485"/>
    <lineage>
        <taxon>Bacteria</taxon>
        <taxon>Pseudomonadati</taxon>
        <taxon>Thermodesulfobacteriota</taxon>
        <taxon>Desulfobacteria</taxon>
        <taxon>Desulfobacterales</taxon>
        <taxon>Desulfosarcinaceae</taxon>
        <taxon>Desulfatitalea</taxon>
    </lineage>
</organism>
<evidence type="ECO:0000259" key="2">
    <source>
        <dbReference type="Pfam" id="PF14341"/>
    </source>
</evidence>
<dbReference type="RefSeq" id="WP_246911409.1">
    <property type="nucleotide sequence ID" value="NZ_JALJRB010000019.1"/>
</dbReference>
<accession>A0AA41ULU9</accession>
<evidence type="ECO:0000313" key="3">
    <source>
        <dbReference type="EMBL" id="MCJ8501931.1"/>
    </source>
</evidence>
<evidence type="ECO:0000313" key="4">
    <source>
        <dbReference type="Proteomes" id="UP001165427"/>
    </source>
</evidence>
<protein>
    <submittedName>
        <fullName evidence="3">PilX N-terminal domain-containing pilus assembly protein</fullName>
    </submittedName>
</protein>
<feature type="domain" description="Type 4 fimbrial biogenesis protein PilX N-terminal" evidence="2">
    <location>
        <begin position="19"/>
        <end position="68"/>
    </location>
</feature>
<proteinExistence type="predicted"/>
<evidence type="ECO:0000256" key="1">
    <source>
        <dbReference type="SAM" id="Phobius"/>
    </source>
</evidence>
<keyword evidence="4" id="KW-1185">Reference proteome</keyword>
<keyword evidence="1" id="KW-1133">Transmembrane helix</keyword>